<evidence type="ECO:0000313" key="2">
    <source>
        <dbReference type="Proteomes" id="UP000789366"/>
    </source>
</evidence>
<evidence type="ECO:0000313" key="1">
    <source>
        <dbReference type="EMBL" id="CAG8721404.1"/>
    </source>
</evidence>
<reference evidence="1" key="1">
    <citation type="submission" date="2021-06" db="EMBL/GenBank/DDBJ databases">
        <authorList>
            <person name="Kallberg Y."/>
            <person name="Tangrot J."/>
            <person name="Rosling A."/>
        </authorList>
    </citation>
    <scope>NUCLEOTIDE SEQUENCE</scope>
    <source>
        <strain evidence="1">28 12/20/2015</strain>
    </source>
</reference>
<feature type="non-terminal residue" evidence="1">
    <location>
        <position position="1"/>
    </location>
</feature>
<protein>
    <submittedName>
        <fullName evidence="1">10166_t:CDS:1</fullName>
    </submittedName>
</protein>
<sequence>MTTTQKPQKSKTNNYASTLDQFLENCNLSASSTSEQLHEHAPKLDALISDWKARMCVKEALVRTGQSRHLFSKEQIGALLPDKRKRKVIIKKRAKYCTTASDVMNIFAYYLDLGTKNKDENKIVASGLYQSQLHVKLAEARVNPKIINTWTKDPKLIQESNKIQKKQTKKQITNPDRILIYFSLAN</sequence>
<feature type="non-terminal residue" evidence="1">
    <location>
        <position position="186"/>
    </location>
</feature>
<gene>
    <name evidence="1" type="ORF">SPELUC_LOCUS12462</name>
</gene>
<proteinExistence type="predicted"/>
<comment type="caution">
    <text evidence="1">The sequence shown here is derived from an EMBL/GenBank/DDBJ whole genome shotgun (WGS) entry which is preliminary data.</text>
</comment>
<dbReference type="Proteomes" id="UP000789366">
    <property type="component" value="Unassembled WGS sequence"/>
</dbReference>
<organism evidence="1 2">
    <name type="scientific">Cetraspora pellucida</name>
    <dbReference type="NCBI Taxonomy" id="1433469"/>
    <lineage>
        <taxon>Eukaryota</taxon>
        <taxon>Fungi</taxon>
        <taxon>Fungi incertae sedis</taxon>
        <taxon>Mucoromycota</taxon>
        <taxon>Glomeromycotina</taxon>
        <taxon>Glomeromycetes</taxon>
        <taxon>Diversisporales</taxon>
        <taxon>Gigasporaceae</taxon>
        <taxon>Cetraspora</taxon>
    </lineage>
</organism>
<dbReference type="EMBL" id="CAJVPW010029517">
    <property type="protein sequence ID" value="CAG8721404.1"/>
    <property type="molecule type" value="Genomic_DNA"/>
</dbReference>
<name>A0ACA9PST6_9GLOM</name>
<keyword evidence="2" id="KW-1185">Reference proteome</keyword>
<accession>A0ACA9PST6</accession>